<keyword evidence="5" id="KW-0325">Glycoprotein</keyword>
<evidence type="ECO:0000313" key="6">
    <source>
        <dbReference type="EMBL" id="OCT77928.1"/>
    </source>
</evidence>
<evidence type="ECO:0000256" key="4">
    <source>
        <dbReference type="ARBA" id="ARBA00022729"/>
    </source>
</evidence>
<dbReference type="GO" id="GO:0005576">
    <property type="term" value="C:extracellular region"/>
    <property type="evidence" value="ECO:0007669"/>
    <property type="project" value="UniProtKB-SubCell"/>
</dbReference>
<dbReference type="AlphaFoldDB" id="A0A974HHE2"/>
<name>A0A974HHE2_XENLA</name>
<proteinExistence type="inferred from homology"/>
<protein>
    <submittedName>
        <fullName evidence="6">Uncharacterized protein</fullName>
    </submittedName>
</protein>
<keyword evidence="3" id="KW-0964">Secreted</keyword>
<comment type="subcellular location">
    <subcellularLocation>
        <location evidence="1">Secreted</location>
    </subcellularLocation>
</comment>
<comment type="similarity">
    <text evidence="2">Belongs to the UPF0669 family.</text>
</comment>
<dbReference type="PANTHER" id="PTHR31703">
    <property type="entry name" value="UPF0669 PROTEIN C6ORF120"/>
    <property type="match status" value="1"/>
</dbReference>
<organism evidence="6 7">
    <name type="scientific">Xenopus laevis</name>
    <name type="common">African clawed frog</name>
    <dbReference type="NCBI Taxonomy" id="8355"/>
    <lineage>
        <taxon>Eukaryota</taxon>
        <taxon>Metazoa</taxon>
        <taxon>Chordata</taxon>
        <taxon>Craniata</taxon>
        <taxon>Vertebrata</taxon>
        <taxon>Euteleostomi</taxon>
        <taxon>Amphibia</taxon>
        <taxon>Batrachia</taxon>
        <taxon>Anura</taxon>
        <taxon>Pipoidea</taxon>
        <taxon>Pipidae</taxon>
        <taxon>Xenopodinae</taxon>
        <taxon>Xenopus</taxon>
        <taxon>Xenopus</taxon>
    </lineage>
</organism>
<dbReference type="EMBL" id="CM004475">
    <property type="protein sequence ID" value="OCT77928.1"/>
    <property type="molecule type" value="Genomic_DNA"/>
</dbReference>
<evidence type="ECO:0000256" key="2">
    <source>
        <dbReference type="ARBA" id="ARBA00008960"/>
    </source>
</evidence>
<keyword evidence="4" id="KW-0732">Signal</keyword>
<reference evidence="7" key="1">
    <citation type="journal article" date="2016" name="Nature">
        <title>Genome evolution in the allotetraploid frog Xenopus laevis.</title>
        <authorList>
            <person name="Session A.M."/>
            <person name="Uno Y."/>
            <person name="Kwon T."/>
            <person name="Chapman J.A."/>
            <person name="Toyoda A."/>
            <person name="Takahashi S."/>
            <person name="Fukui A."/>
            <person name="Hikosaka A."/>
            <person name="Suzuki A."/>
            <person name="Kondo M."/>
            <person name="van Heeringen S.J."/>
            <person name="Quigley I."/>
            <person name="Heinz S."/>
            <person name="Ogino H."/>
            <person name="Ochi H."/>
            <person name="Hellsten U."/>
            <person name="Lyons J.B."/>
            <person name="Simakov O."/>
            <person name="Putnam N."/>
            <person name="Stites J."/>
            <person name="Kuroki Y."/>
            <person name="Tanaka T."/>
            <person name="Michiue T."/>
            <person name="Watanabe M."/>
            <person name="Bogdanovic O."/>
            <person name="Lister R."/>
            <person name="Georgiou G."/>
            <person name="Paranjpe S.S."/>
            <person name="van Kruijsbergen I."/>
            <person name="Shu S."/>
            <person name="Carlson J."/>
            <person name="Kinoshita T."/>
            <person name="Ohta Y."/>
            <person name="Mawaribuchi S."/>
            <person name="Jenkins J."/>
            <person name="Grimwood J."/>
            <person name="Schmutz J."/>
            <person name="Mitros T."/>
            <person name="Mozaffari S.V."/>
            <person name="Suzuki Y."/>
            <person name="Haramoto Y."/>
            <person name="Yamamoto T.S."/>
            <person name="Takagi C."/>
            <person name="Heald R."/>
            <person name="Miller K."/>
            <person name="Haudenschild C."/>
            <person name="Kitzman J."/>
            <person name="Nakayama T."/>
            <person name="Izutsu Y."/>
            <person name="Robert J."/>
            <person name="Fortriede J."/>
            <person name="Burns K."/>
            <person name="Lotay V."/>
            <person name="Karimi K."/>
            <person name="Yasuoka Y."/>
            <person name="Dichmann D.S."/>
            <person name="Flajnik M.F."/>
            <person name="Houston D.W."/>
            <person name="Shendure J."/>
            <person name="DuPasquier L."/>
            <person name="Vize P.D."/>
            <person name="Zorn A.M."/>
            <person name="Ito M."/>
            <person name="Marcotte E.M."/>
            <person name="Wallingford J.B."/>
            <person name="Ito Y."/>
            <person name="Asashima M."/>
            <person name="Ueno N."/>
            <person name="Matsuda Y."/>
            <person name="Veenstra G.J."/>
            <person name="Fujiyama A."/>
            <person name="Harland R.M."/>
            <person name="Taira M."/>
            <person name="Rokhsar D.S."/>
        </authorList>
    </citation>
    <scope>NUCLEOTIDE SEQUENCE [LARGE SCALE GENOMIC DNA]</scope>
    <source>
        <strain evidence="7">J</strain>
    </source>
</reference>
<evidence type="ECO:0000256" key="5">
    <source>
        <dbReference type="ARBA" id="ARBA00023180"/>
    </source>
</evidence>
<dbReference type="InterPro" id="IPR031420">
    <property type="entry name" value="UPF0669"/>
</dbReference>
<evidence type="ECO:0000256" key="1">
    <source>
        <dbReference type="ARBA" id="ARBA00004613"/>
    </source>
</evidence>
<dbReference type="OMA" id="LFGHPNH"/>
<sequence length="229" mass="26303">MDDNIQYVSVLQYYEAGVLCSLRTNLLGLSNHFLDVEVTPSNAMLEYWKRNFFMVLVLRALSLTNCSTDEEIPEEWLLLHVVQGQIGAGNYSYLRLNHEGTIILQVLSLKGDADIYVSSLTLNPTFDDYELQSTTCGLDKVTIPHDFSRPVGIGIYGHPYHPESEFELKVYYDETVRKDHFARESYDPERLEANQKQQQQTSLDSSQEEESILWTILIGILKIVLEILF</sequence>
<evidence type="ECO:0000313" key="7">
    <source>
        <dbReference type="Proteomes" id="UP000694892"/>
    </source>
</evidence>
<accession>A0A974HHE2</accession>
<dbReference type="PANTHER" id="PTHR31703:SF2">
    <property type="entry name" value="UPF0669 PROTEIN C6ORF120"/>
    <property type="match status" value="1"/>
</dbReference>
<evidence type="ECO:0000256" key="3">
    <source>
        <dbReference type="ARBA" id="ARBA00022525"/>
    </source>
</evidence>
<gene>
    <name evidence="6" type="ORF">XELAEV_18029025mg</name>
</gene>
<dbReference type="Proteomes" id="UP000694892">
    <property type="component" value="Chromosome 5S"/>
</dbReference>
<dbReference type="Pfam" id="PF17065">
    <property type="entry name" value="UPF0669"/>
    <property type="match status" value="1"/>
</dbReference>